<reference evidence="2" key="2">
    <citation type="submission" date="2016-11" db="EMBL/GenBank/DDBJ databases">
        <authorList>
            <person name="Jaros S."/>
            <person name="Januszkiewicz K."/>
            <person name="Wedrychowicz H."/>
        </authorList>
    </citation>
    <scope>NUCLEOTIDE SEQUENCE [LARGE SCALE GENOMIC DNA]</scope>
    <source>
        <strain evidence="2">DSM 19859</strain>
    </source>
</reference>
<evidence type="ECO:0000313" key="4">
    <source>
        <dbReference type="Proteomes" id="UP000290037"/>
    </source>
</evidence>
<gene>
    <name evidence="1" type="ORF">DSM01_1227</name>
    <name evidence="2" type="ORF">SAMN04487999_1933</name>
</gene>
<sequence>MELNKIEQLLELYFEGETTLEQEAQLQEYFTSDKVAPHLAEYVPIFGAFAKAKEEGFNRTIVLPETKRSWRWVPVAASIILCVGLFLTFNQRQASEHDLGTYKDPDVAALKTKQALFMMGNFMNKSTGQLDKLDTFEETANEIKK</sequence>
<evidence type="ECO:0000313" key="3">
    <source>
        <dbReference type="Proteomes" id="UP000184240"/>
    </source>
</evidence>
<proteinExistence type="predicted"/>
<reference evidence="3" key="1">
    <citation type="submission" date="2016-11" db="EMBL/GenBank/DDBJ databases">
        <authorList>
            <person name="Varghese N."/>
            <person name="Submissions S."/>
        </authorList>
    </citation>
    <scope>NUCLEOTIDE SEQUENCE [LARGE SCALE GENOMIC DNA]</scope>
    <source>
        <strain evidence="3">DSM 19859</strain>
    </source>
</reference>
<name>A0A1M5Y4X2_9FLAO</name>
<accession>A0A1M5Y4X2</accession>
<dbReference type="EMBL" id="FQXT01000003">
    <property type="protein sequence ID" value="SHI07036.1"/>
    <property type="molecule type" value="Genomic_DNA"/>
</dbReference>
<dbReference type="STRING" id="573501.SAMN04487999_1933"/>
<evidence type="ECO:0000313" key="2">
    <source>
        <dbReference type="EMBL" id="SHI07036.1"/>
    </source>
</evidence>
<reference evidence="1 4" key="3">
    <citation type="submission" date="2018-07" db="EMBL/GenBank/DDBJ databases">
        <title>Leeuwenhoekiella genomics.</title>
        <authorList>
            <person name="Tahon G."/>
            <person name="Willems A."/>
        </authorList>
    </citation>
    <scope>NUCLEOTIDE SEQUENCE [LARGE SCALE GENOMIC DNA]</scope>
    <source>
        <strain evidence="1 4">LMG 24856</strain>
    </source>
</reference>
<dbReference type="OrthoDB" id="1098521at2"/>
<dbReference type="Proteomes" id="UP000290037">
    <property type="component" value="Unassembled WGS sequence"/>
</dbReference>
<dbReference type="RefSeq" id="WP_072982563.1">
    <property type="nucleotide sequence ID" value="NZ_FQXT01000003.1"/>
</dbReference>
<keyword evidence="4" id="KW-1185">Reference proteome</keyword>
<dbReference type="EMBL" id="QOVN01000002">
    <property type="protein sequence ID" value="RXG30477.1"/>
    <property type="molecule type" value="Genomic_DNA"/>
</dbReference>
<evidence type="ECO:0000313" key="1">
    <source>
        <dbReference type="EMBL" id="RXG30477.1"/>
    </source>
</evidence>
<organism evidence="2 3">
    <name type="scientific">Leeuwenhoekiella palythoae</name>
    <dbReference type="NCBI Taxonomy" id="573501"/>
    <lineage>
        <taxon>Bacteria</taxon>
        <taxon>Pseudomonadati</taxon>
        <taxon>Bacteroidota</taxon>
        <taxon>Flavobacteriia</taxon>
        <taxon>Flavobacteriales</taxon>
        <taxon>Flavobacteriaceae</taxon>
        <taxon>Leeuwenhoekiella</taxon>
    </lineage>
</organism>
<dbReference type="Proteomes" id="UP000184240">
    <property type="component" value="Unassembled WGS sequence"/>
</dbReference>
<dbReference type="AlphaFoldDB" id="A0A1M5Y4X2"/>
<protein>
    <submittedName>
        <fullName evidence="2">Uncharacterized protein</fullName>
    </submittedName>
</protein>